<reference evidence="1 2" key="1">
    <citation type="journal article" date="2017" name="Int. J. Syst. Evol. Microbiol.">
        <title>Ramlibacter monticola sp. nov., isolated from forest soil.</title>
        <authorList>
            <person name="Chaudhary D.K."/>
            <person name="Kim J."/>
        </authorList>
    </citation>
    <scope>NUCLEOTIDE SEQUENCE [LARGE SCALE GENOMIC DNA]</scope>
    <source>
        <strain evidence="1 2">KACC 19175</strain>
    </source>
</reference>
<dbReference type="InterPro" id="IPR016181">
    <property type="entry name" value="Acyl_CoA_acyltransferase"/>
</dbReference>
<keyword evidence="2" id="KW-1185">Reference proteome</keyword>
<accession>A0A936Z3E0</accession>
<comment type="caution">
    <text evidence="1">The sequence shown here is derived from an EMBL/GenBank/DDBJ whole genome shotgun (WGS) entry which is preliminary data.</text>
</comment>
<dbReference type="SUPFAM" id="SSF55729">
    <property type="entry name" value="Acyl-CoA N-acyltransferases (Nat)"/>
    <property type="match status" value="1"/>
</dbReference>
<evidence type="ECO:0000313" key="1">
    <source>
        <dbReference type="EMBL" id="MBL0394298.1"/>
    </source>
</evidence>
<sequence length="149" mass="16868">MSLVSITQREMVGQYFHEKLGLHPSDDFRGVCHVVPPGPGELVTMDDVAVAVGYDQFIGRACCMHTVIAKPERMLRRLVHEAFEFPFVTCDCEAVIALVDSTNEAALRFDTKLGFHEIARIPHAGMDGDLVVLCMRREQCRWIRQRVTH</sequence>
<dbReference type="Proteomes" id="UP000599109">
    <property type="component" value="Unassembled WGS sequence"/>
</dbReference>
<proteinExistence type="predicted"/>
<dbReference type="Gene3D" id="3.40.630.30">
    <property type="match status" value="1"/>
</dbReference>
<dbReference type="RefSeq" id="WP_201676975.1">
    <property type="nucleotide sequence ID" value="NZ_JAEQNE010000008.1"/>
</dbReference>
<dbReference type="AlphaFoldDB" id="A0A936Z3E0"/>
<protein>
    <submittedName>
        <fullName evidence="1">GNAT family N-acetyltransferase</fullName>
    </submittedName>
</protein>
<name>A0A936Z3E0_9BURK</name>
<organism evidence="1 2">
    <name type="scientific">Ramlibacter monticola</name>
    <dbReference type="NCBI Taxonomy" id="1926872"/>
    <lineage>
        <taxon>Bacteria</taxon>
        <taxon>Pseudomonadati</taxon>
        <taxon>Pseudomonadota</taxon>
        <taxon>Betaproteobacteria</taxon>
        <taxon>Burkholderiales</taxon>
        <taxon>Comamonadaceae</taxon>
        <taxon>Ramlibacter</taxon>
    </lineage>
</organism>
<dbReference type="EMBL" id="JAEQNE010000008">
    <property type="protein sequence ID" value="MBL0394298.1"/>
    <property type="molecule type" value="Genomic_DNA"/>
</dbReference>
<evidence type="ECO:0000313" key="2">
    <source>
        <dbReference type="Proteomes" id="UP000599109"/>
    </source>
</evidence>
<gene>
    <name evidence="1" type="ORF">JJ685_24375</name>
</gene>